<sequence length="536" mass="58023">MADWTCSINNCVNPVDGSGLLTDFSLYSGKIPYAWIVAQKVMGKMTPNLSLRSTERTEILKGDVSLAHCAAVHENHIETPSGTRKLLDGNNLRSLRGKGIRCVSDVGKWTTTNDGSRMFHQHDQQFHGKWSVAARASWDKAILLLSQIPLNWLYSGTDDLLRERGERRLRAEEGLRRLANIIRLKSSQTYTNFLTAMIIEWAPAPACTRCALHTHIPAAHALHGETRAGMQRHLPAPWPPHAALILQPDNVGKAAAARGLRREPRARGVAQARTHTETRRTACGGRSAHQRGGQRGCTRPGHTRAADGARACMQWTGCSTRVRPTECPQAHARGGQGACVPRTRAEDGPTSTADGVRAREDQARGQCTHACGQRAHAYGRQGAHVRGRRSPHERTADGVPTSARAWWTACPRAQWTVSKARAHGQHAHACDGQGAHARGRRNAHKHTHAEARAHPCGTTPTHAEAAGGQRAADEVPTSSVNSAHARGGQGVRRGQRAHAHCGRGERGTHERSGRRVGRTHAAGATNRVPTSAADGA</sequence>
<proteinExistence type="predicted"/>
<comment type="caution">
    <text evidence="2">The sequence shown here is derived from an EMBL/GenBank/DDBJ whole genome shotgun (WGS) entry which is preliminary data.</text>
</comment>
<keyword evidence="3" id="KW-1185">Reference proteome</keyword>
<protein>
    <submittedName>
        <fullName evidence="2">Uncharacterized protein</fullName>
    </submittedName>
</protein>
<dbReference type="Proteomes" id="UP001219525">
    <property type="component" value="Unassembled WGS sequence"/>
</dbReference>
<evidence type="ECO:0000256" key="1">
    <source>
        <dbReference type="SAM" id="MobiDB-lite"/>
    </source>
</evidence>
<feature type="compositionally biased region" description="Basic and acidic residues" evidence="1">
    <location>
        <begin position="502"/>
        <end position="513"/>
    </location>
</feature>
<dbReference type="EMBL" id="JARJCW010000009">
    <property type="protein sequence ID" value="KAJ7220471.1"/>
    <property type="molecule type" value="Genomic_DNA"/>
</dbReference>
<evidence type="ECO:0000313" key="2">
    <source>
        <dbReference type="EMBL" id="KAJ7220471.1"/>
    </source>
</evidence>
<gene>
    <name evidence="2" type="ORF">GGX14DRAFT_388905</name>
</gene>
<name>A0AAD6VWU4_9AGAR</name>
<feature type="region of interest" description="Disordered" evidence="1">
    <location>
        <begin position="378"/>
        <end position="400"/>
    </location>
</feature>
<feature type="region of interest" description="Disordered" evidence="1">
    <location>
        <begin position="426"/>
        <end position="536"/>
    </location>
</feature>
<feature type="region of interest" description="Disordered" evidence="1">
    <location>
        <begin position="259"/>
        <end position="306"/>
    </location>
</feature>
<organism evidence="2 3">
    <name type="scientific">Mycena pura</name>
    <dbReference type="NCBI Taxonomy" id="153505"/>
    <lineage>
        <taxon>Eukaryota</taxon>
        <taxon>Fungi</taxon>
        <taxon>Dikarya</taxon>
        <taxon>Basidiomycota</taxon>
        <taxon>Agaricomycotina</taxon>
        <taxon>Agaricomycetes</taxon>
        <taxon>Agaricomycetidae</taxon>
        <taxon>Agaricales</taxon>
        <taxon>Marasmiineae</taxon>
        <taxon>Mycenaceae</taxon>
        <taxon>Mycena</taxon>
    </lineage>
</organism>
<evidence type="ECO:0000313" key="3">
    <source>
        <dbReference type="Proteomes" id="UP001219525"/>
    </source>
</evidence>
<reference evidence="2" key="1">
    <citation type="submission" date="2023-03" db="EMBL/GenBank/DDBJ databases">
        <title>Massive genome expansion in bonnet fungi (Mycena s.s.) driven by repeated elements and novel gene families across ecological guilds.</title>
        <authorList>
            <consortium name="Lawrence Berkeley National Laboratory"/>
            <person name="Harder C.B."/>
            <person name="Miyauchi S."/>
            <person name="Viragh M."/>
            <person name="Kuo A."/>
            <person name="Thoen E."/>
            <person name="Andreopoulos B."/>
            <person name="Lu D."/>
            <person name="Skrede I."/>
            <person name="Drula E."/>
            <person name="Henrissat B."/>
            <person name="Morin E."/>
            <person name="Kohler A."/>
            <person name="Barry K."/>
            <person name="LaButti K."/>
            <person name="Morin E."/>
            <person name="Salamov A."/>
            <person name="Lipzen A."/>
            <person name="Mereny Z."/>
            <person name="Hegedus B."/>
            <person name="Baldrian P."/>
            <person name="Stursova M."/>
            <person name="Weitz H."/>
            <person name="Taylor A."/>
            <person name="Grigoriev I.V."/>
            <person name="Nagy L.G."/>
            <person name="Martin F."/>
            <person name="Kauserud H."/>
        </authorList>
    </citation>
    <scope>NUCLEOTIDE SEQUENCE</scope>
    <source>
        <strain evidence="2">9144</strain>
    </source>
</reference>
<dbReference type="AlphaFoldDB" id="A0AAD6VWU4"/>
<feature type="compositionally biased region" description="Basic residues" evidence="1">
    <location>
        <begin position="437"/>
        <end position="447"/>
    </location>
</feature>
<feature type="region of interest" description="Disordered" evidence="1">
    <location>
        <begin position="327"/>
        <end position="357"/>
    </location>
</feature>
<accession>A0AAD6VWU4</accession>